<name>A0A9P9HC88_FUSSL</name>
<dbReference type="EMBL" id="JAGTJS010000010">
    <property type="protein sequence ID" value="KAH7254601.1"/>
    <property type="molecule type" value="Genomic_DNA"/>
</dbReference>
<feature type="region of interest" description="Disordered" evidence="1">
    <location>
        <begin position="502"/>
        <end position="559"/>
    </location>
</feature>
<evidence type="ECO:0000256" key="1">
    <source>
        <dbReference type="SAM" id="MobiDB-lite"/>
    </source>
</evidence>
<evidence type="ECO:0008006" key="4">
    <source>
        <dbReference type="Google" id="ProtNLM"/>
    </source>
</evidence>
<feature type="region of interest" description="Disordered" evidence="1">
    <location>
        <begin position="205"/>
        <end position="274"/>
    </location>
</feature>
<comment type="caution">
    <text evidence="2">The sequence shown here is derived from an EMBL/GenBank/DDBJ whole genome shotgun (WGS) entry which is preliminary data.</text>
</comment>
<dbReference type="PANTHER" id="PTHR35391:SF7">
    <property type="entry name" value="C2H2-TYPE DOMAIN-CONTAINING PROTEIN"/>
    <property type="match status" value="1"/>
</dbReference>
<proteinExistence type="predicted"/>
<dbReference type="PANTHER" id="PTHR35391">
    <property type="entry name" value="C2H2-TYPE DOMAIN-CONTAINING PROTEIN-RELATED"/>
    <property type="match status" value="1"/>
</dbReference>
<feature type="region of interest" description="Disordered" evidence="1">
    <location>
        <begin position="92"/>
        <end position="116"/>
    </location>
</feature>
<evidence type="ECO:0000313" key="2">
    <source>
        <dbReference type="EMBL" id="KAH7254601.1"/>
    </source>
</evidence>
<dbReference type="AlphaFoldDB" id="A0A9P9HC88"/>
<protein>
    <recommendedName>
        <fullName evidence="4">C2H2-type domain-containing protein</fullName>
    </recommendedName>
</protein>
<gene>
    <name evidence="2" type="ORF">B0J15DRAFT_558854</name>
</gene>
<keyword evidence="3" id="KW-1185">Reference proteome</keyword>
<feature type="compositionally biased region" description="Polar residues" evidence="1">
    <location>
        <begin position="257"/>
        <end position="274"/>
    </location>
</feature>
<organism evidence="2 3">
    <name type="scientific">Fusarium solani</name>
    <name type="common">Filamentous fungus</name>
    <dbReference type="NCBI Taxonomy" id="169388"/>
    <lineage>
        <taxon>Eukaryota</taxon>
        <taxon>Fungi</taxon>
        <taxon>Dikarya</taxon>
        <taxon>Ascomycota</taxon>
        <taxon>Pezizomycotina</taxon>
        <taxon>Sordariomycetes</taxon>
        <taxon>Hypocreomycetidae</taxon>
        <taxon>Hypocreales</taxon>
        <taxon>Nectriaceae</taxon>
        <taxon>Fusarium</taxon>
        <taxon>Fusarium solani species complex</taxon>
    </lineage>
</organism>
<dbReference type="Proteomes" id="UP000736672">
    <property type="component" value="Unassembled WGS sequence"/>
</dbReference>
<dbReference type="OrthoDB" id="163438at2759"/>
<evidence type="ECO:0000313" key="3">
    <source>
        <dbReference type="Proteomes" id="UP000736672"/>
    </source>
</evidence>
<sequence length="682" mass="77500">MASPANAREIFTLASECSALFQRYTRVDQKLLGSPPKAQRDVASLSRDFEAWCFNLGVFAAPTASLDQTLRYSDEIRGFVTQLLSILHRNLDFKNPPKSTPRPSQKNDDAGERLQGSAEEALRAISAVLQRLDRLGATIRKYSASSLSSRVKAFAEQDNDEEYRLLAKNIITFKYPTVPSSLHAQLAGSMAYRRLRLRYIRQHQLKTASKDRRDSNKRDHGDQSLSNPKRTNIKLKQPAPKDRAAALRNQAVYRPKGNTSSKDTETTPSTTAWTVRPTSSAIERVRRDDSKLVISSSKASTTRMVGNLDDYPEPPTHDQWSQDPKCPTCSRQLMEAELKGKKWRRHIDTDCEPYVCISEDCKQPLQFFSDLTLWENHMRNRHSSKWTQLIHKPTVWICDVDHDDEEFRDHESFQAHLRQEHADMSEADRKAVTTLCETPVTRPKHACPLCGYDLALQQENHPEPASNTPQGKGMDQLAKLANHIGGHIRCLAFDTLDHLASDHESVSEPETDTTSGKARSRSRPPSELKDLDDISSGFPDDDDPRSVSTFDELKTRQEGDFTLDDDTSLSILPEFEEDWVGIRETRPDEEDPILHNMMAYSLWDRAYDNLKKTEPLLVENYEILLSKELAKDAEGDSKLIVNQFRGVNIHARRALLDGILDKLLNRLHDKCRAEQGIVQMLD</sequence>
<feature type="compositionally biased region" description="Basic and acidic residues" evidence="1">
    <location>
        <begin position="208"/>
        <end position="222"/>
    </location>
</feature>
<accession>A0A9P9HC88</accession>
<reference evidence="2" key="1">
    <citation type="journal article" date="2021" name="Nat. Commun.">
        <title>Genetic determinants of endophytism in the Arabidopsis root mycobiome.</title>
        <authorList>
            <person name="Mesny F."/>
            <person name="Miyauchi S."/>
            <person name="Thiergart T."/>
            <person name="Pickel B."/>
            <person name="Atanasova L."/>
            <person name="Karlsson M."/>
            <person name="Huettel B."/>
            <person name="Barry K.W."/>
            <person name="Haridas S."/>
            <person name="Chen C."/>
            <person name="Bauer D."/>
            <person name="Andreopoulos W."/>
            <person name="Pangilinan J."/>
            <person name="LaButti K."/>
            <person name="Riley R."/>
            <person name="Lipzen A."/>
            <person name="Clum A."/>
            <person name="Drula E."/>
            <person name="Henrissat B."/>
            <person name="Kohler A."/>
            <person name="Grigoriev I.V."/>
            <person name="Martin F.M."/>
            <person name="Hacquard S."/>
        </authorList>
    </citation>
    <scope>NUCLEOTIDE SEQUENCE</scope>
    <source>
        <strain evidence="2">FSSC 5 MPI-SDFR-AT-0091</strain>
    </source>
</reference>